<evidence type="ECO:0000256" key="1">
    <source>
        <dbReference type="SAM" id="Phobius"/>
    </source>
</evidence>
<evidence type="ECO:0000313" key="2">
    <source>
        <dbReference type="EMBL" id="SHE81033.1"/>
    </source>
</evidence>
<dbReference type="Proteomes" id="UP000184327">
    <property type="component" value="Unassembled WGS sequence"/>
</dbReference>
<name>A0A1M4WIY7_9BURK</name>
<organism evidence="2 3">
    <name type="scientific">Lampropedia hyalina DSM 16112</name>
    <dbReference type="NCBI Taxonomy" id="1122156"/>
    <lineage>
        <taxon>Bacteria</taxon>
        <taxon>Pseudomonadati</taxon>
        <taxon>Pseudomonadota</taxon>
        <taxon>Betaproteobacteria</taxon>
        <taxon>Burkholderiales</taxon>
        <taxon>Comamonadaceae</taxon>
        <taxon>Lampropedia</taxon>
    </lineage>
</organism>
<keyword evidence="1" id="KW-0812">Transmembrane</keyword>
<dbReference type="EMBL" id="FQUZ01000007">
    <property type="protein sequence ID" value="SHE81033.1"/>
    <property type="molecule type" value="Genomic_DNA"/>
</dbReference>
<dbReference type="AlphaFoldDB" id="A0A1M4WIY7"/>
<gene>
    <name evidence="2" type="ORF">SAMN02745117_00870</name>
</gene>
<evidence type="ECO:0000313" key="3">
    <source>
        <dbReference type="Proteomes" id="UP000184327"/>
    </source>
</evidence>
<dbReference type="STRING" id="1122156.SAMN02745117_00870"/>
<reference evidence="2 3" key="1">
    <citation type="submission" date="2016-11" db="EMBL/GenBank/DDBJ databases">
        <authorList>
            <person name="Jaros S."/>
            <person name="Januszkiewicz K."/>
            <person name="Wedrychowicz H."/>
        </authorList>
    </citation>
    <scope>NUCLEOTIDE SEQUENCE [LARGE SCALE GENOMIC DNA]</scope>
    <source>
        <strain evidence="2 3">DSM 16112</strain>
    </source>
</reference>
<dbReference type="RefSeq" id="WP_073355054.1">
    <property type="nucleotide sequence ID" value="NZ_FQUZ01000007.1"/>
</dbReference>
<feature type="transmembrane region" description="Helical" evidence="1">
    <location>
        <begin position="338"/>
        <end position="357"/>
    </location>
</feature>
<keyword evidence="3" id="KW-1185">Reference proteome</keyword>
<protein>
    <submittedName>
        <fullName evidence="2">Uncharacterized protein</fullName>
    </submittedName>
</protein>
<dbReference type="OrthoDB" id="8895063at2"/>
<keyword evidence="1" id="KW-0472">Membrane</keyword>
<keyword evidence="1" id="KW-1133">Transmembrane helix</keyword>
<proteinExistence type="predicted"/>
<sequence>MYRLIFRLLVTALALLSALVLWQQGQLRVLALQRIDPLPQTHALLAEKRYAEAAEYLGFFMEHDYVQHDPQAQALWQQIDTERRAWHYQAGKVWQGMIEGSSDETAGQIASVLSDLMVIGDLRDLAVQASRYLRDEETDPVIVALSALGVAATGAQLLSGAGTVASAGAASPALAGSTAAKQGIVTLKALRRADSLPPWLGATLVRASRNAASTRNLDEVGEIFQSVQTLGKTPGGLRLLRHSTDAASLHRMARFADHFAPHGATLYRIGGDTALQAGTQLHRLDKSSIQLAATYGQRGLRVLDDMGTLRFVKYSARASKIVWKGNLQQLLSRLLLQLPRWALLALIALGILVWWPTRRRKTPPAARQEPSL</sequence>
<accession>A0A1M4WIY7</accession>